<dbReference type="AlphaFoldDB" id="A0AA36E0H2"/>
<name>A0AA36E0H2_LACSI</name>
<sequence>MITRSIENDHKIHRGCSADQLKFLRMDAHLYKNEVASLYDKKKFRVLRIHRGISSDRLFSADSLLLCGSPILPYLNAEGDQQRSSAQEQIHRGALCGTICSQDWDVSIRVTGRVVEYGETKFCLISDLRCGPYVDIINTKVSTSSALRNQLFPNVRDEDLRLKDLEEYIKGSAFSTCSNEDAVMVMQMMLLLTGLIGRDSNTCIPPTVYELR</sequence>
<protein>
    <submittedName>
        <fullName evidence="1">Uncharacterized protein</fullName>
    </submittedName>
</protein>
<organism evidence="1 2">
    <name type="scientific">Lactuca saligna</name>
    <name type="common">Willowleaf lettuce</name>
    <dbReference type="NCBI Taxonomy" id="75948"/>
    <lineage>
        <taxon>Eukaryota</taxon>
        <taxon>Viridiplantae</taxon>
        <taxon>Streptophyta</taxon>
        <taxon>Embryophyta</taxon>
        <taxon>Tracheophyta</taxon>
        <taxon>Spermatophyta</taxon>
        <taxon>Magnoliopsida</taxon>
        <taxon>eudicotyledons</taxon>
        <taxon>Gunneridae</taxon>
        <taxon>Pentapetalae</taxon>
        <taxon>asterids</taxon>
        <taxon>campanulids</taxon>
        <taxon>Asterales</taxon>
        <taxon>Asteraceae</taxon>
        <taxon>Cichorioideae</taxon>
        <taxon>Cichorieae</taxon>
        <taxon>Lactucinae</taxon>
        <taxon>Lactuca</taxon>
    </lineage>
</organism>
<proteinExistence type="predicted"/>
<dbReference type="EMBL" id="OX465080">
    <property type="protein sequence ID" value="CAI9278649.1"/>
    <property type="molecule type" value="Genomic_DNA"/>
</dbReference>
<dbReference type="Proteomes" id="UP001177003">
    <property type="component" value="Chromosome 4"/>
</dbReference>
<accession>A0AA36E0H2</accession>
<gene>
    <name evidence="1" type="ORF">LSALG_LOCUS18499</name>
</gene>
<evidence type="ECO:0000313" key="2">
    <source>
        <dbReference type="Proteomes" id="UP001177003"/>
    </source>
</evidence>
<reference evidence="1" key="1">
    <citation type="submission" date="2023-04" db="EMBL/GenBank/DDBJ databases">
        <authorList>
            <person name="Vijverberg K."/>
            <person name="Xiong W."/>
            <person name="Schranz E."/>
        </authorList>
    </citation>
    <scope>NUCLEOTIDE SEQUENCE</scope>
</reference>
<keyword evidence="2" id="KW-1185">Reference proteome</keyword>
<evidence type="ECO:0000313" key="1">
    <source>
        <dbReference type="EMBL" id="CAI9278649.1"/>
    </source>
</evidence>